<feature type="domain" description="Phospholipase A2-like central" evidence="3">
    <location>
        <begin position="450"/>
        <end position="544"/>
    </location>
</feature>
<evidence type="ECO:0000313" key="5">
    <source>
        <dbReference type="EMBL" id="CAF3635271.1"/>
    </source>
</evidence>
<dbReference type="GO" id="GO:0050482">
    <property type="term" value="P:arachidonate secretion"/>
    <property type="evidence" value="ECO:0007669"/>
    <property type="project" value="InterPro"/>
</dbReference>
<keyword evidence="2" id="KW-0812">Transmembrane</keyword>
<reference evidence="4" key="1">
    <citation type="submission" date="2021-02" db="EMBL/GenBank/DDBJ databases">
        <authorList>
            <person name="Nowell W R."/>
        </authorList>
    </citation>
    <scope>NUCLEOTIDE SEQUENCE</scope>
</reference>
<protein>
    <recommendedName>
        <fullName evidence="3">Phospholipase A2-like central domain-containing protein</fullName>
    </recommendedName>
</protein>
<organism evidence="4 6">
    <name type="scientific">Didymodactylos carnosus</name>
    <dbReference type="NCBI Taxonomy" id="1234261"/>
    <lineage>
        <taxon>Eukaryota</taxon>
        <taxon>Metazoa</taxon>
        <taxon>Spiralia</taxon>
        <taxon>Gnathifera</taxon>
        <taxon>Rotifera</taxon>
        <taxon>Eurotatoria</taxon>
        <taxon>Bdelloidea</taxon>
        <taxon>Philodinida</taxon>
        <taxon>Philodinidae</taxon>
        <taxon>Didymodactylos</taxon>
    </lineage>
</organism>
<dbReference type="GO" id="GO:0004623">
    <property type="term" value="F:phospholipase A2 activity"/>
    <property type="evidence" value="ECO:0007669"/>
    <property type="project" value="InterPro"/>
</dbReference>
<dbReference type="AlphaFoldDB" id="A0A813VZ63"/>
<feature type="region of interest" description="Disordered" evidence="1">
    <location>
        <begin position="171"/>
        <end position="190"/>
    </location>
</feature>
<name>A0A813VZ63_9BILA</name>
<dbReference type="PANTHER" id="PTHR12253">
    <property type="entry name" value="RH14732P"/>
    <property type="match status" value="1"/>
</dbReference>
<sequence length="579" mass="66489">MNSNNNNSTSIQRKHSALLKRTDSLEVLRNRQQQQHHQNKSSQVCTGCLEPNRLSTAQFVESTITKHSNKTTNNTNNLFQPIIPEETDFTNKYYNKPPSPFQVGLKWLLRQSRKNLVQILHSSENFVHTNQNAETYIAPEIRIQNDHKELNTVITDRSSQKDTISIKSTDQYNTHSSMSGRKQFQKPKNTLHQTSSTTYYSFTPTVKDVNNNTPLLSDDDDASPSYSYKTAIDNLPVKTSRHRRRSFKVNADSDNHIRTLDRNNNNSSDLSKKKKQKFFLVISDSYCFYTSLLSLFCVLCSSLVGLLIYSNHRLDSRSYSCLLKYSFWFPDESIRLLKQETGIHCASSTEDINSIILYYVQFTSRTYQIEIRLDSRALNCYGFDILSCTQMHSPLIDKIKYKILSPTIYSQLLEQCTRLEYKTLTTTTTSGSNDDKLTKYKLYLLKRKTLPGTLCGGTGNLVSGNSKRNGASPLEDYCCLKHDLCQPRLPAQTTKWSLTNLNSIDLVHCACDMALYNCLNHANTTLAHYVGYIYFNLLKMKCFHFSTTYDCDINLFGYCLKTSKHKIMCKAKFSKNPVY</sequence>
<dbReference type="InterPro" id="IPR036444">
    <property type="entry name" value="PLipase_A2_dom_sf"/>
</dbReference>
<gene>
    <name evidence="4" type="ORF">GPM918_LOCUS5901</name>
    <name evidence="5" type="ORF">SRO942_LOCUS5901</name>
</gene>
<proteinExistence type="predicted"/>
<keyword evidence="2" id="KW-1133">Transmembrane helix</keyword>
<accession>A0A813VZ63</accession>
<evidence type="ECO:0000256" key="2">
    <source>
        <dbReference type="SAM" id="Phobius"/>
    </source>
</evidence>
<evidence type="ECO:0000313" key="6">
    <source>
        <dbReference type="Proteomes" id="UP000663829"/>
    </source>
</evidence>
<evidence type="ECO:0000313" key="4">
    <source>
        <dbReference type="EMBL" id="CAF0847622.1"/>
    </source>
</evidence>
<keyword evidence="6" id="KW-1185">Reference proteome</keyword>
<dbReference type="Gene3D" id="1.20.90.10">
    <property type="entry name" value="Phospholipase A2 domain"/>
    <property type="match status" value="1"/>
</dbReference>
<dbReference type="Proteomes" id="UP000663829">
    <property type="component" value="Unassembled WGS sequence"/>
</dbReference>
<comment type="caution">
    <text evidence="4">The sequence shown here is derived from an EMBL/GenBank/DDBJ whole genome shotgun (WGS) entry which is preliminary data.</text>
</comment>
<dbReference type="InterPro" id="IPR016090">
    <property type="entry name" value="PLA2-like_dom"/>
</dbReference>
<feature type="transmembrane region" description="Helical" evidence="2">
    <location>
        <begin position="288"/>
        <end position="309"/>
    </location>
</feature>
<dbReference type="GO" id="GO:0006644">
    <property type="term" value="P:phospholipid metabolic process"/>
    <property type="evidence" value="ECO:0007669"/>
    <property type="project" value="InterPro"/>
</dbReference>
<dbReference type="Proteomes" id="UP000681722">
    <property type="component" value="Unassembled WGS sequence"/>
</dbReference>
<dbReference type="SUPFAM" id="SSF48619">
    <property type="entry name" value="Phospholipase A2, PLA2"/>
    <property type="match status" value="1"/>
</dbReference>
<dbReference type="EMBL" id="CAJNOQ010000879">
    <property type="protein sequence ID" value="CAF0847622.1"/>
    <property type="molecule type" value="Genomic_DNA"/>
</dbReference>
<evidence type="ECO:0000259" key="3">
    <source>
        <dbReference type="Pfam" id="PF05826"/>
    </source>
</evidence>
<dbReference type="EMBL" id="CAJOBC010000879">
    <property type="protein sequence ID" value="CAF3635271.1"/>
    <property type="molecule type" value="Genomic_DNA"/>
</dbReference>
<keyword evidence="2" id="KW-0472">Membrane</keyword>
<evidence type="ECO:0000256" key="1">
    <source>
        <dbReference type="SAM" id="MobiDB-lite"/>
    </source>
</evidence>
<dbReference type="Pfam" id="PF05826">
    <property type="entry name" value="Phospholip_A2_2"/>
    <property type="match status" value="1"/>
</dbReference>
<dbReference type="OrthoDB" id="6501032at2759"/>